<dbReference type="InterPro" id="IPR011642">
    <property type="entry name" value="Gate_dom"/>
</dbReference>
<feature type="transmembrane region" description="Helical" evidence="1">
    <location>
        <begin position="198"/>
        <end position="220"/>
    </location>
</feature>
<evidence type="ECO:0000313" key="4">
    <source>
        <dbReference type="Proteomes" id="UP000028073"/>
    </source>
</evidence>
<sequence length="238" mass="25000">MSAHDDQKVTLGSYVALAFAVVFFSGLLKSTEWYGVFDFTTLNGAFGKLLNGVTTGAGGVVESTATTYRGTGGSGALDGFLFALGLVPTCMFALGMINVLEHYGALRAARKLLTPLLRPLMGVPGTVGLALIGSLQSTDVGAGMTKDLSDNDELTDKEKNTFTAFQFSGGALIVNFFSSGAILFTLTDAAGQSVPGSIGLAVAIMFIFKVVGANIMRFYLNFASKKTETETRLEARNV</sequence>
<dbReference type="eggNOG" id="COG3366">
    <property type="taxonomic scope" value="Bacteria"/>
</dbReference>
<keyword evidence="4" id="KW-1185">Reference proteome</keyword>
<dbReference type="Pfam" id="PF07670">
    <property type="entry name" value="Gate"/>
    <property type="match status" value="1"/>
</dbReference>
<feature type="domain" description="Nucleoside transporter/FeoB GTPase Gate" evidence="2">
    <location>
        <begin position="84"/>
        <end position="178"/>
    </location>
</feature>
<dbReference type="RefSeq" id="WP_034831771.1">
    <property type="nucleotide sequence ID" value="NZ_JOKH01000001.1"/>
</dbReference>
<dbReference type="STRING" id="1137799.GZ78_00100"/>
<feature type="transmembrane region" description="Helical" evidence="1">
    <location>
        <begin position="80"/>
        <end position="100"/>
    </location>
</feature>
<feature type="transmembrane region" description="Helical" evidence="1">
    <location>
        <begin position="9"/>
        <end position="28"/>
    </location>
</feature>
<gene>
    <name evidence="3" type="ORF">GZ78_00100</name>
</gene>
<evidence type="ECO:0000313" key="3">
    <source>
        <dbReference type="EMBL" id="KEQ18585.1"/>
    </source>
</evidence>
<dbReference type="OrthoDB" id="5339657at2"/>
<organism evidence="3 4">
    <name type="scientific">Endozoicomonas numazuensis</name>
    <dbReference type="NCBI Taxonomy" id="1137799"/>
    <lineage>
        <taxon>Bacteria</taxon>
        <taxon>Pseudomonadati</taxon>
        <taxon>Pseudomonadota</taxon>
        <taxon>Gammaproteobacteria</taxon>
        <taxon>Oceanospirillales</taxon>
        <taxon>Endozoicomonadaceae</taxon>
        <taxon>Endozoicomonas</taxon>
    </lineage>
</organism>
<dbReference type="AlphaFoldDB" id="A0A081NJG2"/>
<accession>A0A081NJG2</accession>
<keyword evidence="1" id="KW-0472">Membrane</keyword>
<comment type="caution">
    <text evidence="3">The sequence shown here is derived from an EMBL/GenBank/DDBJ whole genome shotgun (WGS) entry which is preliminary data.</text>
</comment>
<name>A0A081NJG2_9GAMM</name>
<proteinExistence type="predicted"/>
<feature type="transmembrane region" description="Helical" evidence="1">
    <location>
        <begin position="164"/>
        <end position="186"/>
    </location>
</feature>
<evidence type="ECO:0000256" key="1">
    <source>
        <dbReference type="SAM" id="Phobius"/>
    </source>
</evidence>
<reference evidence="3 4" key="1">
    <citation type="submission" date="2014-06" db="EMBL/GenBank/DDBJ databases">
        <title>Whole Genome Sequences of Three Symbiotic Endozoicomonas Bacteria.</title>
        <authorList>
            <person name="Neave M.J."/>
            <person name="Apprill A."/>
            <person name="Voolstra C.R."/>
        </authorList>
    </citation>
    <scope>NUCLEOTIDE SEQUENCE [LARGE SCALE GENOMIC DNA]</scope>
    <source>
        <strain evidence="3 4">DSM 25634</strain>
    </source>
</reference>
<keyword evidence="1" id="KW-1133">Transmembrane helix</keyword>
<protein>
    <submittedName>
        <fullName evidence="3">Membrane protein</fullName>
    </submittedName>
</protein>
<keyword evidence="1" id="KW-0812">Transmembrane</keyword>
<dbReference type="Proteomes" id="UP000028073">
    <property type="component" value="Unassembled WGS sequence"/>
</dbReference>
<dbReference type="EMBL" id="JOKH01000001">
    <property type="protein sequence ID" value="KEQ18585.1"/>
    <property type="molecule type" value="Genomic_DNA"/>
</dbReference>
<evidence type="ECO:0000259" key="2">
    <source>
        <dbReference type="Pfam" id="PF07670"/>
    </source>
</evidence>